<evidence type="ECO:0000256" key="1">
    <source>
        <dbReference type="SAM" id="MobiDB-lite"/>
    </source>
</evidence>
<name>A0A6L2KMQ6_TANCI</name>
<evidence type="ECO:0000313" key="2">
    <source>
        <dbReference type="EMBL" id="GEU50037.1"/>
    </source>
</evidence>
<dbReference type="EMBL" id="BKCJ010002655">
    <property type="protein sequence ID" value="GEU50037.1"/>
    <property type="molecule type" value="Genomic_DNA"/>
</dbReference>
<reference evidence="2" key="1">
    <citation type="journal article" date="2019" name="Sci. Rep.">
        <title>Draft genome of Tanacetum cinerariifolium, the natural source of mosquito coil.</title>
        <authorList>
            <person name="Yamashiro T."/>
            <person name="Shiraishi A."/>
            <person name="Satake H."/>
            <person name="Nakayama K."/>
        </authorList>
    </citation>
    <scope>NUCLEOTIDE SEQUENCE</scope>
</reference>
<gene>
    <name evidence="2" type="ORF">Tci_022015</name>
</gene>
<protein>
    <submittedName>
        <fullName evidence="2">Uncharacterized protein</fullName>
    </submittedName>
</protein>
<sequence>MNLRLSLSLMTSLGISPSKLLTTPKSTPPPLTSPLLAPSQPSKHSFPLAINLDPVELIFSTLPTSPHPFIDSLEDLPPRTTNPPSPQPSFDTIKRLANQPPPLPAMEPLFPPLPP</sequence>
<comment type="caution">
    <text evidence="2">The sequence shown here is derived from an EMBL/GenBank/DDBJ whole genome shotgun (WGS) entry which is preliminary data.</text>
</comment>
<accession>A0A6L2KMQ6</accession>
<dbReference type="AlphaFoldDB" id="A0A6L2KMQ6"/>
<feature type="compositionally biased region" description="Pro residues" evidence="1">
    <location>
        <begin position="99"/>
        <end position="115"/>
    </location>
</feature>
<feature type="region of interest" description="Disordered" evidence="1">
    <location>
        <begin position="69"/>
        <end position="115"/>
    </location>
</feature>
<proteinExistence type="predicted"/>
<organism evidence="2">
    <name type="scientific">Tanacetum cinerariifolium</name>
    <name type="common">Dalmatian daisy</name>
    <name type="synonym">Chrysanthemum cinerariifolium</name>
    <dbReference type="NCBI Taxonomy" id="118510"/>
    <lineage>
        <taxon>Eukaryota</taxon>
        <taxon>Viridiplantae</taxon>
        <taxon>Streptophyta</taxon>
        <taxon>Embryophyta</taxon>
        <taxon>Tracheophyta</taxon>
        <taxon>Spermatophyta</taxon>
        <taxon>Magnoliopsida</taxon>
        <taxon>eudicotyledons</taxon>
        <taxon>Gunneridae</taxon>
        <taxon>Pentapetalae</taxon>
        <taxon>asterids</taxon>
        <taxon>campanulids</taxon>
        <taxon>Asterales</taxon>
        <taxon>Asteraceae</taxon>
        <taxon>Asteroideae</taxon>
        <taxon>Anthemideae</taxon>
        <taxon>Anthemidinae</taxon>
        <taxon>Tanacetum</taxon>
    </lineage>
</organism>